<evidence type="ECO:0000313" key="6">
    <source>
        <dbReference type="Proteomes" id="UP001596001"/>
    </source>
</evidence>
<dbReference type="EMBL" id="JBHSHJ010000001">
    <property type="protein sequence ID" value="MFC4787531.1"/>
    <property type="molecule type" value="Genomic_DNA"/>
</dbReference>
<evidence type="ECO:0000313" key="5">
    <source>
        <dbReference type="EMBL" id="MFC4787531.1"/>
    </source>
</evidence>
<gene>
    <name evidence="5" type="ORF">ACFO6X_00785</name>
</gene>
<protein>
    <submittedName>
        <fullName evidence="5">Glycosyltransferase</fullName>
        <ecNumber evidence="5">2.4.-.-</ecNumber>
    </submittedName>
</protein>
<reference evidence="6" key="1">
    <citation type="journal article" date="2019" name="Int. J. Syst. Evol. Microbiol.">
        <title>The Global Catalogue of Microorganisms (GCM) 10K type strain sequencing project: providing services to taxonomists for standard genome sequencing and annotation.</title>
        <authorList>
            <consortium name="The Broad Institute Genomics Platform"/>
            <consortium name="The Broad Institute Genome Sequencing Center for Infectious Disease"/>
            <person name="Wu L."/>
            <person name="Ma J."/>
        </authorList>
    </citation>
    <scope>NUCLEOTIDE SEQUENCE [LARGE SCALE GENOMIC DNA]</scope>
    <source>
        <strain evidence="6">CCUG 49452</strain>
    </source>
</reference>
<feature type="domain" description="Glycosyltransferase 2-like" evidence="4">
    <location>
        <begin position="7"/>
        <end position="117"/>
    </location>
</feature>
<dbReference type="GO" id="GO:0016757">
    <property type="term" value="F:glycosyltransferase activity"/>
    <property type="evidence" value="ECO:0007669"/>
    <property type="project" value="UniProtKB-KW"/>
</dbReference>
<evidence type="ECO:0000256" key="3">
    <source>
        <dbReference type="ARBA" id="ARBA00022679"/>
    </source>
</evidence>
<evidence type="ECO:0000256" key="2">
    <source>
        <dbReference type="ARBA" id="ARBA00022676"/>
    </source>
</evidence>
<comment type="similarity">
    <text evidence="1">Belongs to the glycosyltransferase 2 family.</text>
</comment>
<sequence>MNDTCAILVNYFGAAEIAAAVASVRADAPQLSIVVVDNSDDATEHHQLKQLMPEQVRVLRAPGNIGFGRGCNLAAQATSAPHLLLVNPDVRLLSGCVQALRQALDQDPSLAAVAPRQFLDDGCQWLLPPAWLPTALRAWATECAQRNPQAALRLAKAGRAENLRYWSASAPVRQRALSGGIMLLRRSALPTNEPLFDPRFFMYFEDSDLCLRLRRHNAKMATVPQAQAIHAWRNLPHKAVLMAEGARIYFDKHYPNDERWLHKSRAMGSQPLLHTVQAWQPGRPTLPVPSDWHTGWVLELSPSPQLQPAIGMVGSGACATVSPQILSCFEGAPVYGRLGGMTTPISACQLFCWPGHAAH</sequence>
<evidence type="ECO:0000259" key="4">
    <source>
        <dbReference type="Pfam" id="PF00535"/>
    </source>
</evidence>
<keyword evidence="2 5" id="KW-0328">Glycosyltransferase</keyword>
<dbReference type="Proteomes" id="UP001596001">
    <property type="component" value="Unassembled WGS sequence"/>
</dbReference>
<proteinExistence type="inferred from homology"/>
<accession>A0ABV9Q7N3</accession>
<dbReference type="InterPro" id="IPR029044">
    <property type="entry name" value="Nucleotide-diphossugar_trans"/>
</dbReference>
<keyword evidence="3 5" id="KW-0808">Transferase</keyword>
<evidence type="ECO:0000256" key="1">
    <source>
        <dbReference type="ARBA" id="ARBA00006739"/>
    </source>
</evidence>
<keyword evidence="6" id="KW-1185">Reference proteome</keyword>
<dbReference type="PANTHER" id="PTHR43179">
    <property type="entry name" value="RHAMNOSYLTRANSFERASE WBBL"/>
    <property type="match status" value="1"/>
</dbReference>
<name>A0ABV9Q7N3_9BURK</name>
<dbReference type="Pfam" id="PF00535">
    <property type="entry name" value="Glycos_transf_2"/>
    <property type="match status" value="1"/>
</dbReference>
<dbReference type="Gene3D" id="3.90.550.10">
    <property type="entry name" value="Spore Coat Polysaccharide Biosynthesis Protein SpsA, Chain A"/>
    <property type="match status" value="1"/>
</dbReference>
<dbReference type="InterPro" id="IPR001173">
    <property type="entry name" value="Glyco_trans_2-like"/>
</dbReference>
<dbReference type="SUPFAM" id="SSF53448">
    <property type="entry name" value="Nucleotide-diphospho-sugar transferases"/>
    <property type="match status" value="1"/>
</dbReference>
<dbReference type="PANTHER" id="PTHR43179:SF12">
    <property type="entry name" value="GALACTOFURANOSYLTRANSFERASE GLFT2"/>
    <property type="match status" value="1"/>
</dbReference>
<organism evidence="5 6">
    <name type="scientific">Giesbergeria sinuosa</name>
    <dbReference type="NCBI Taxonomy" id="80883"/>
    <lineage>
        <taxon>Bacteria</taxon>
        <taxon>Pseudomonadati</taxon>
        <taxon>Pseudomonadota</taxon>
        <taxon>Betaproteobacteria</taxon>
        <taxon>Burkholderiales</taxon>
        <taxon>Comamonadaceae</taxon>
        <taxon>Giesbergeria</taxon>
    </lineage>
</organism>
<dbReference type="RefSeq" id="WP_382429069.1">
    <property type="nucleotide sequence ID" value="NZ_JBHSHJ010000001.1"/>
</dbReference>
<dbReference type="EC" id="2.4.-.-" evidence="5"/>
<comment type="caution">
    <text evidence="5">The sequence shown here is derived from an EMBL/GenBank/DDBJ whole genome shotgun (WGS) entry which is preliminary data.</text>
</comment>